<evidence type="ECO:0000259" key="3">
    <source>
        <dbReference type="Pfam" id="PF09134"/>
    </source>
</evidence>
<dbReference type="Pfam" id="PF07564">
    <property type="entry name" value="DUF1542"/>
    <property type="match status" value="6"/>
</dbReference>
<evidence type="ECO:0000259" key="4">
    <source>
        <dbReference type="Pfam" id="PF17936"/>
    </source>
</evidence>
<dbReference type="Pfam" id="PF09134">
    <property type="entry name" value="Invasin_D3"/>
    <property type="match status" value="2"/>
</dbReference>
<dbReference type="GO" id="GO:0016020">
    <property type="term" value="C:membrane"/>
    <property type="evidence" value="ECO:0007669"/>
    <property type="project" value="InterPro"/>
</dbReference>
<name>A0A6G7XHQ7_9MICO</name>
<accession>A0A6G7XHQ7</accession>
<feature type="domain" description="DUF1542" evidence="2">
    <location>
        <begin position="1230"/>
        <end position="1303"/>
    </location>
</feature>
<sequence length="1560" mass="157959">MAEFDYRMTGVDAIAPKVAAADGMTFHLIDGNSSISNGGAGSGLGYATNDSVNAKSGVEGGYFGVGLDASGWFNKAIKAVTGTNKICGRDGSNDVVVPGFILRGPGNAGCSIADYPLIASVPSSELKTDNTKTDPAEVNGGYKRVRMTVTPADVGTDVVIRVADAAEKGAPVGAFTEVMNTHVPVKAPATLKLGFSAATSSNSDVPALFQDIRNIQVTALTDLDVDGALLNAGEGTGPDGVFMPGDTVKLRYTLKNHGPTAIGGAADGVARFYQNLGDSVLSDPTWNCEAHDGATCEKRVGDEQEVIAAWSGPKNSSVTIDVDAKVKKGTYSGNHPVVGVIPTDFENNTLDLAQSTVQENGAVSDSDLSNNRSELEIPVGQTRAASKSTVEATPSVVTADGASTSTVKVITREGNETPMRTGGGTIVLSPEFGNVSNVEDKGDGTYTATWSSTKAGSPSIGFTVDGIESPSTTNVRFTPGQFEIGDANASNFTVDASEDPVVVGDAHTITLKTFDQFENGTDIDLSRVKLFASPSEGVEFTGFQAKENKPGEYTVTVSSTVAGSKTITVKIDDVAVLVSDGGTQIADFAPGAPSLEDSSSANYTVSPGPAVVGKDAHTVTVNLKDAHGNAVLNAAAGLALDVADLGGGVATGFASKGDGVYTATITSKLAGSKPVGVTLDGKSLKLQDGGNADALFIADVFDENNSSASSFTVLGSAEPVATGGGSYTVQVKVADQFENGADIDPELIEPTSTPSAGVTFSAFRKTAGKPGEYTATVSSTVVGVKTISVKIKSVAVQKLAGGSNTAEFVAGQDVLDAREQAKGDLVAAGNAAKDKVDGLPGLTDDEKQAAKDAIDALVEEGKTSIDGAGSTGDAANVGGSVEDAVTKVVADAELAGAKSVGKDALDAAADSAKQAVEELLNVSQEEKDLAKGKIDAARDAAKVKVDAAESTGEVTDEVTAGKGIIDGLFDGLVGSGNTNLEQAKDKAKGDLVAAGNAAKDKVDGLPGLTADEKQAAKDAIDALVEEGKTSIDGAGSTGDAANVGGSVEDAVTKVVADAELAGAKSVGKDALDAAADSAKQAVEELLNVSQEEKDLAKGKIDAARDAAKVKVDAAESTGEVTDEVTAGKGIIDGLFDGLVGSGNTNLEQAKDKAKGDLVAAGNAAKDKVDGLPGLTDDEKQAAKDAIDALVEEGKTSIDGAGSTGDAANVGGSVEDAVTKVVADAELAGAKSVGKDALDAAADSAKQAVEELLNVSQEEKDLAKGKIDAARDAAKVKVDAAESTGEVTDEVTAGKTVIDGITVNKPGPPAPPVADPSNGDTVSGKAENGTTVTVTDKDGKELCSHVVTDGTFSCVPKPKPEHGDEITITVTDPAGNSSATTVVVKSPAAPKMTGAKLANGEVNSAYSAQVTATGKPAPVLTISGGKLPEGLKFDAKTGKLSGKPTKAGTYTFEVSAKNEAGTATAKFTLEVKKAKVFPECAVTRTVPVFADAPVAHKFYKEIDWMGVHEVLDRLEAGSGQAAVQAERWSAACCNGCVYLPYGGSEGLCCSEGIAVCRRKPR</sequence>
<dbReference type="InterPro" id="IPR013783">
    <property type="entry name" value="Ig-like_fold"/>
</dbReference>
<evidence type="ECO:0000313" key="6">
    <source>
        <dbReference type="Proteomes" id="UP000502677"/>
    </source>
</evidence>
<feature type="domain" description="DUF1542" evidence="2">
    <location>
        <begin position="1149"/>
        <end position="1217"/>
    </location>
</feature>
<dbReference type="Pfam" id="PF05345">
    <property type="entry name" value="He_PIG"/>
    <property type="match status" value="1"/>
</dbReference>
<dbReference type="RefSeq" id="WP_166292241.1">
    <property type="nucleotide sequence ID" value="NZ_CP049863.1"/>
</dbReference>
<keyword evidence="6" id="KW-1185">Reference proteome</keyword>
<feature type="domain" description="DUF1542" evidence="2">
    <location>
        <begin position="818"/>
        <end position="885"/>
    </location>
</feature>
<feature type="domain" description="DUF1542" evidence="2">
    <location>
        <begin position="898"/>
        <end position="965"/>
    </location>
</feature>
<dbReference type="Pfam" id="PF17936">
    <property type="entry name" value="Big_6"/>
    <property type="match status" value="1"/>
</dbReference>
<dbReference type="InterPro" id="IPR041498">
    <property type="entry name" value="Big_6"/>
</dbReference>
<dbReference type="GO" id="GO:0005509">
    <property type="term" value="F:calcium ion binding"/>
    <property type="evidence" value="ECO:0007669"/>
    <property type="project" value="InterPro"/>
</dbReference>
<dbReference type="SUPFAM" id="SSF49313">
    <property type="entry name" value="Cadherin-like"/>
    <property type="match status" value="1"/>
</dbReference>
<dbReference type="EMBL" id="CP049863">
    <property type="protein sequence ID" value="QIK63901.1"/>
    <property type="molecule type" value="Genomic_DNA"/>
</dbReference>
<dbReference type="InterPro" id="IPR015919">
    <property type="entry name" value="Cadherin-like_sf"/>
</dbReference>
<dbReference type="GO" id="GO:0005975">
    <property type="term" value="P:carbohydrate metabolic process"/>
    <property type="evidence" value="ECO:0007669"/>
    <property type="project" value="UniProtKB-ARBA"/>
</dbReference>
<gene>
    <name evidence="5" type="ORF">G7068_12365</name>
</gene>
<evidence type="ECO:0000256" key="1">
    <source>
        <dbReference type="SAM" id="MobiDB-lite"/>
    </source>
</evidence>
<feature type="region of interest" description="Disordered" evidence="1">
    <location>
        <begin position="1303"/>
        <end position="1330"/>
    </location>
</feature>
<dbReference type="KEGG" id="lvi:G7068_12365"/>
<feature type="domain" description="Invasin" evidence="3">
    <location>
        <begin position="605"/>
        <end position="683"/>
    </location>
</feature>
<feature type="domain" description="DUF1542" evidence="2">
    <location>
        <begin position="983"/>
        <end position="1051"/>
    </location>
</feature>
<organism evidence="5 6">
    <name type="scientific">Leucobacter viscericola</name>
    <dbReference type="NCBI Taxonomy" id="2714935"/>
    <lineage>
        <taxon>Bacteria</taxon>
        <taxon>Bacillati</taxon>
        <taxon>Actinomycetota</taxon>
        <taxon>Actinomycetes</taxon>
        <taxon>Micrococcales</taxon>
        <taxon>Microbacteriaceae</taxon>
        <taxon>Leucobacter</taxon>
    </lineage>
</organism>
<feature type="domain" description="DUF1542" evidence="2">
    <location>
        <begin position="1064"/>
        <end position="1131"/>
    </location>
</feature>
<protein>
    <submittedName>
        <fullName evidence="5">DUF1542 domain-containing protein</fullName>
    </submittedName>
</protein>
<feature type="domain" description="Bacterial Ig" evidence="4">
    <location>
        <begin position="1316"/>
        <end position="1382"/>
    </location>
</feature>
<proteinExistence type="predicted"/>
<dbReference type="Proteomes" id="UP000502677">
    <property type="component" value="Chromosome"/>
</dbReference>
<dbReference type="InterPro" id="IPR015217">
    <property type="entry name" value="Invasin_dom_3"/>
</dbReference>
<dbReference type="InterPro" id="IPR008964">
    <property type="entry name" value="Invasin/intimin_cell_adhesion"/>
</dbReference>
<dbReference type="InterPro" id="IPR011439">
    <property type="entry name" value="DUF1542"/>
</dbReference>
<evidence type="ECO:0000259" key="2">
    <source>
        <dbReference type="Pfam" id="PF07564"/>
    </source>
</evidence>
<reference evidence="5 6" key="1">
    <citation type="submission" date="2020-03" db="EMBL/GenBank/DDBJ databases">
        <title>Leucobacter sp. nov., isolated from beetles.</title>
        <authorList>
            <person name="Hyun D.-W."/>
            <person name="Bae J.-W."/>
        </authorList>
    </citation>
    <scope>NUCLEOTIDE SEQUENCE [LARGE SCALE GENOMIC DNA]</scope>
    <source>
        <strain evidence="5 6">HDW9C</strain>
    </source>
</reference>
<evidence type="ECO:0000313" key="5">
    <source>
        <dbReference type="EMBL" id="QIK63901.1"/>
    </source>
</evidence>
<feature type="domain" description="Invasin" evidence="3">
    <location>
        <begin position="385"/>
        <end position="480"/>
    </location>
</feature>
<dbReference type="Gene3D" id="2.60.40.10">
    <property type="entry name" value="Immunoglobulins"/>
    <property type="match status" value="6"/>
</dbReference>
<dbReference type="SUPFAM" id="SSF49373">
    <property type="entry name" value="Invasin/intimin cell-adhesion fragments"/>
    <property type="match status" value="4"/>
</dbReference>